<gene>
    <name evidence="3" type="ORF">FPQ13_11075</name>
</gene>
<feature type="region of interest" description="Disordered" evidence="1">
    <location>
        <begin position="24"/>
        <end position="80"/>
    </location>
</feature>
<sequence length="204" mass="22915">MKDIRMILIICFLLFVSACQASDDQETQEKSSDDTEVLSDSAEESEEVEQEVVNSSKTKEENNTDTTDENNEVVERTDPLVDYPNEKVEFARVWLQHGELKDVDSLNVRHIPAGTPLNPNDETSASYPEDVIQLSGARLVAGSVTYSGNGDGTINIYNVPLRWDGQHPAGEEFYQEIIENTEEIYVEVGDDQEIIELIEVMNVQ</sequence>
<dbReference type="RefSeq" id="WP_144089394.1">
    <property type="nucleotide sequence ID" value="NZ_VMHE01000025.1"/>
</dbReference>
<dbReference type="Proteomes" id="UP000316425">
    <property type="component" value="Unassembled WGS sequence"/>
</dbReference>
<protein>
    <recommendedName>
        <fullName evidence="5">Lipoprotein</fullName>
    </recommendedName>
</protein>
<dbReference type="OrthoDB" id="2136654at2"/>
<comment type="caution">
    <text evidence="3">The sequence shown here is derived from an EMBL/GenBank/DDBJ whole genome shotgun (WGS) entry which is preliminary data.</text>
</comment>
<reference evidence="3 4" key="1">
    <citation type="submission" date="2019-07" db="EMBL/GenBank/DDBJ databases">
        <title>Allobacillus sp. nov. SKP isolated from shrimp paste of Euphausiacea.</title>
        <authorList>
            <person name="Kanchanasin P."/>
            <person name="Tanasupawat S."/>
            <person name="Shi W."/>
            <person name="Wu L."/>
            <person name="Ma J."/>
        </authorList>
    </citation>
    <scope>NUCLEOTIDE SEQUENCE [LARGE SCALE GENOMIC DNA]</scope>
    <source>
        <strain evidence="3 4">SKP4-8</strain>
    </source>
</reference>
<evidence type="ECO:0000313" key="4">
    <source>
        <dbReference type="Proteomes" id="UP000316425"/>
    </source>
</evidence>
<dbReference type="AlphaFoldDB" id="A0A556PBH9"/>
<proteinExistence type="predicted"/>
<name>A0A556PBH9_9BACI</name>
<feature type="compositionally biased region" description="Acidic residues" evidence="1">
    <location>
        <begin position="34"/>
        <end position="50"/>
    </location>
</feature>
<evidence type="ECO:0000256" key="1">
    <source>
        <dbReference type="SAM" id="MobiDB-lite"/>
    </source>
</evidence>
<dbReference type="PROSITE" id="PS51257">
    <property type="entry name" value="PROKAR_LIPOPROTEIN"/>
    <property type="match status" value="1"/>
</dbReference>
<feature type="chain" id="PRO_5038646856" description="Lipoprotein" evidence="2">
    <location>
        <begin position="22"/>
        <end position="204"/>
    </location>
</feature>
<dbReference type="EMBL" id="VMHE01000025">
    <property type="protein sequence ID" value="TSJ61754.1"/>
    <property type="molecule type" value="Genomic_DNA"/>
</dbReference>
<feature type="signal peptide" evidence="2">
    <location>
        <begin position="1"/>
        <end position="21"/>
    </location>
</feature>
<accession>A0A556PBH9</accession>
<organism evidence="3 4">
    <name type="scientific">Allobacillus salarius</name>
    <dbReference type="NCBI Taxonomy" id="1955272"/>
    <lineage>
        <taxon>Bacteria</taxon>
        <taxon>Bacillati</taxon>
        <taxon>Bacillota</taxon>
        <taxon>Bacilli</taxon>
        <taxon>Bacillales</taxon>
        <taxon>Bacillaceae</taxon>
        <taxon>Allobacillus</taxon>
    </lineage>
</organism>
<keyword evidence="2" id="KW-0732">Signal</keyword>
<evidence type="ECO:0008006" key="5">
    <source>
        <dbReference type="Google" id="ProtNLM"/>
    </source>
</evidence>
<keyword evidence="4" id="KW-1185">Reference proteome</keyword>
<evidence type="ECO:0000256" key="2">
    <source>
        <dbReference type="SAM" id="SignalP"/>
    </source>
</evidence>
<evidence type="ECO:0000313" key="3">
    <source>
        <dbReference type="EMBL" id="TSJ61754.1"/>
    </source>
</evidence>